<reference evidence="13 14" key="1">
    <citation type="submission" date="2018-07" db="EMBL/GenBank/DDBJ databases">
        <title>The complete nuclear genome of the prasinophyte Chloropicon primus (CCMP1205).</title>
        <authorList>
            <person name="Pombert J.-F."/>
            <person name="Otis C."/>
            <person name="Turmel M."/>
            <person name="Lemieux C."/>
        </authorList>
    </citation>
    <scope>NUCLEOTIDE SEQUENCE [LARGE SCALE GENOMIC DNA]</scope>
    <source>
        <strain evidence="13 14">CCMP1205</strain>
    </source>
</reference>
<dbReference type="Pfam" id="PF00481">
    <property type="entry name" value="PP2C"/>
    <property type="match status" value="1"/>
</dbReference>
<sequence length="462" mass="50622">MGSAVEALKKACQEAAEESVSVAKGAKDGRRVVGGNRKYGSRKEARVAKIAAAKARRAAKEEEEKQKALEEERQESGPDELSMYKGAQKLFRDLKVKIARAPKAKVLAFLVFIVACCCWFLGSGLVKSPGSERRKKMRPRARFVEAPDEAFVHHFPSHGLTIKSAYASRRGYYPNNARWKNQDSYCLIHNYCGQEERVLMGVFDGHGSSGAGCSQFAGREISSRLERHLLDGQDVGTAHSKAFVSANSALHRNKTVDDSLSGTTAITVLLDGVDLTVANVGDSRAILGQRGQDGKVVSKKLSVDQTPFRKDELDRVRMAGGRVQTSAQVEGLVDLEEDVWSTAEGAEESHTGDTPRVWLTNINIPGLAMTRSVGDFAVEKVGVYAEPEIISRKLDFNCKAIIVASDGVFEFLSSQTVVDMALAHADPLEGAYAIVKESKRQWLRHDVRSDDITVVIALLEWQ</sequence>
<dbReference type="Gene3D" id="3.60.40.10">
    <property type="entry name" value="PPM-type phosphatase domain"/>
    <property type="match status" value="1"/>
</dbReference>
<evidence type="ECO:0000313" key="14">
    <source>
        <dbReference type="Proteomes" id="UP000316726"/>
    </source>
</evidence>
<comment type="cofactor">
    <cofactor evidence="1">
        <name>Mn(2+)</name>
        <dbReference type="ChEBI" id="CHEBI:29035"/>
    </cofactor>
</comment>
<evidence type="ECO:0000256" key="9">
    <source>
        <dbReference type="RuleBase" id="RU003465"/>
    </source>
</evidence>
<keyword evidence="11" id="KW-0472">Membrane</keyword>
<evidence type="ECO:0000256" key="11">
    <source>
        <dbReference type="SAM" id="Phobius"/>
    </source>
</evidence>
<protein>
    <recommendedName>
        <fullName evidence="3">protein-serine/threonine phosphatase</fullName>
        <ecNumber evidence="3">3.1.3.16</ecNumber>
    </recommendedName>
</protein>
<keyword evidence="4" id="KW-0479">Metal-binding</keyword>
<proteinExistence type="inferred from homology"/>
<feature type="region of interest" description="Disordered" evidence="10">
    <location>
        <begin position="56"/>
        <end position="78"/>
    </location>
</feature>
<keyword evidence="6" id="KW-0460">Magnesium</keyword>
<keyword evidence="11" id="KW-1133">Transmembrane helix</keyword>
<keyword evidence="8" id="KW-0464">Manganese</keyword>
<dbReference type="PANTHER" id="PTHR47992">
    <property type="entry name" value="PROTEIN PHOSPHATASE"/>
    <property type="match status" value="1"/>
</dbReference>
<dbReference type="InterPro" id="IPR000222">
    <property type="entry name" value="PP2C_BS"/>
</dbReference>
<dbReference type="CDD" id="cd00143">
    <property type="entry name" value="PP2Cc"/>
    <property type="match status" value="1"/>
</dbReference>
<keyword evidence="14" id="KW-1185">Reference proteome</keyword>
<evidence type="ECO:0000313" key="13">
    <source>
        <dbReference type="EMBL" id="QDZ25805.1"/>
    </source>
</evidence>
<dbReference type="SMART" id="SM00332">
    <property type="entry name" value="PP2Cc"/>
    <property type="match status" value="1"/>
</dbReference>
<name>A0A5B8N1P7_9CHLO</name>
<evidence type="ECO:0000256" key="3">
    <source>
        <dbReference type="ARBA" id="ARBA00013081"/>
    </source>
</evidence>
<organism evidence="13 14">
    <name type="scientific">Chloropicon primus</name>
    <dbReference type="NCBI Taxonomy" id="1764295"/>
    <lineage>
        <taxon>Eukaryota</taxon>
        <taxon>Viridiplantae</taxon>
        <taxon>Chlorophyta</taxon>
        <taxon>Chloropicophyceae</taxon>
        <taxon>Chloropicales</taxon>
        <taxon>Chloropicaceae</taxon>
        <taxon>Chloropicon</taxon>
    </lineage>
</organism>
<evidence type="ECO:0000256" key="5">
    <source>
        <dbReference type="ARBA" id="ARBA00022801"/>
    </source>
</evidence>
<keyword evidence="11" id="KW-0812">Transmembrane</keyword>
<evidence type="ECO:0000256" key="6">
    <source>
        <dbReference type="ARBA" id="ARBA00022842"/>
    </source>
</evidence>
<keyword evidence="7 9" id="KW-0904">Protein phosphatase</keyword>
<dbReference type="PROSITE" id="PS01032">
    <property type="entry name" value="PPM_1"/>
    <property type="match status" value="1"/>
</dbReference>
<dbReference type="InterPro" id="IPR001932">
    <property type="entry name" value="PPM-type_phosphatase-like_dom"/>
</dbReference>
<evidence type="ECO:0000256" key="4">
    <source>
        <dbReference type="ARBA" id="ARBA00022723"/>
    </source>
</evidence>
<dbReference type="InterPro" id="IPR036457">
    <property type="entry name" value="PPM-type-like_dom_sf"/>
</dbReference>
<dbReference type="Proteomes" id="UP000316726">
    <property type="component" value="Chromosome 19"/>
</dbReference>
<dbReference type="SUPFAM" id="SSF81606">
    <property type="entry name" value="PP2C-like"/>
    <property type="match status" value="1"/>
</dbReference>
<evidence type="ECO:0000256" key="1">
    <source>
        <dbReference type="ARBA" id="ARBA00001936"/>
    </source>
</evidence>
<comment type="similarity">
    <text evidence="9">Belongs to the PP2C family.</text>
</comment>
<dbReference type="InterPro" id="IPR015655">
    <property type="entry name" value="PP2C"/>
</dbReference>
<dbReference type="EMBL" id="CP031052">
    <property type="protein sequence ID" value="QDZ25805.1"/>
    <property type="molecule type" value="Genomic_DNA"/>
</dbReference>
<dbReference type="AlphaFoldDB" id="A0A5B8N1P7"/>
<evidence type="ECO:0000256" key="2">
    <source>
        <dbReference type="ARBA" id="ARBA00001946"/>
    </source>
</evidence>
<dbReference type="GO" id="GO:0046872">
    <property type="term" value="F:metal ion binding"/>
    <property type="evidence" value="ECO:0007669"/>
    <property type="project" value="UniProtKB-KW"/>
</dbReference>
<dbReference type="OrthoDB" id="10264738at2759"/>
<dbReference type="GO" id="GO:0004722">
    <property type="term" value="F:protein serine/threonine phosphatase activity"/>
    <property type="evidence" value="ECO:0007669"/>
    <property type="project" value="UniProtKB-EC"/>
</dbReference>
<keyword evidence="5 9" id="KW-0378">Hydrolase</keyword>
<dbReference type="EC" id="3.1.3.16" evidence="3"/>
<feature type="domain" description="PPM-type phosphatase" evidence="12">
    <location>
        <begin position="163"/>
        <end position="459"/>
    </location>
</feature>
<evidence type="ECO:0000256" key="8">
    <source>
        <dbReference type="ARBA" id="ARBA00023211"/>
    </source>
</evidence>
<dbReference type="STRING" id="1764295.A0A5B8N1P7"/>
<dbReference type="PROSITE" id="PS51746">
    <property type="entry name" value="PPM_2"/>
    <property type="match status" value="1"/>
</dbReference>
<evidence type="ECO:0000256" key="7">
    <source>
        <dbReference type="ARBA" id="ARBA00022912"/>
    </source>
</evidence>
<evidence type="ECO:0000256" key="10">
    <source>
        <dbReference type="SAM" id="MobiDB-lite"/>
    </source>
</evidence>
<comment type="cofactor">
    <cofactor evidence="2">
        <name>Mg(2+)</name>
        <dbReference type="ChEBI" id="CHEBI:18420"/>
    </cofactor>
</comment>
<gene>
    <name evidence="13" type="ORF">A3770_19p83230</name>
</gene>
<feature type="transmembrane region" description="Helical" evidence="11">
    <location>
        <begin position="106"/>
        <end position="126"/>
    </location>
</feature>
<feature type="compositionally biased region" description="Basic and acidic residues" evidence="10">
    <location>
        <begin position="58"/>
        <end position="76"/>
    </location>
</feature>
<evidence type="ECO:0000259" key="12">
    <source>
        <dbReference type="PROSITE" id="PS51746"/>
    </source>
</evidence>
<accession>A0A5B8N1P7</accession>